<evidence type="ECO:0000313" key="4">
    <source>
        <dbReference type="Proteomes" id="UP000324233"/>
    </source>
</evidence>
<dbReference type="SUPFAM" id="SSF51905">
    <property type="entry name" value="FAD/NAD(P)-binding domain"/>
    <property type="match status" value="1"/>
</dbReference>
<dbReference type="OrthoDB" id="9767561at2"/>
<dbReference type="NCBIfam" id="NF005545">
    <property type="entry name" value="PRK07208.1-1"/>
    <property type="match status" value="1"/>
</dbReference>
<sequence>MGMDSPQSQKVRGGSLPHQWTRVEDPGAESVVAAYETVIAGGGPAGLTAAYELAKHGRAAVVLEADRRMVGGISRTDEYKGYRFDIGGHRFFSKSGEVNALWREILGGEFVTRSRLSRIYYRRKFYYYPLRPVDALWKLGPWRAARILISYLKARMRPITPERSFEDWVVNRFGRELFSIFFKSYTEKVWGTPTSEISADWAAQRIKGLSLTKAVLGALFGGRKSRRGEVIKTLIEEFQYPRLGPGQMWETARDRIRELGGAVHMDRRVDRIEHDGSRVNAFLVTDSAGRRSRYTGQHFLSTMPVRDLIRAMDPPAPPEVRRAAESLRYRDFLSVVLIVDRAETFPDTWIYIHEPDVLVGRIQNFKNWSPDMVPDQSRSSLGMEYFCFEGDDLWTRSDADLVELGRREIDLIGLARAEDVVDGCVVRMPKAYPVYDDAYQEHLAVIRRWLSGLGNLELAGRNGMHKYNNQDHSMMTALLAARNILGLGRYDTWKVNTDAEYHEDGEGPGSDRTGRLVPRRVAAADLA</sequence>
<organism evidence="3 4">
    <name type="scientific">Aquisphaera giovannonii</name>
    <dbReference type="NCBI Taxonomy" id="406548"/>
    <lineage>
        <taxon>Bacteria</taxon>
        <taxon>Pseudomonadati</taxon>
        <taxon>Planctomycetota</taxon>
        <taxon>Planctomycetia</taxon>
        <taxon>Isosphaerales</taxon>
        <taxon>Isosphaeraceae</taxon>
        <taxon>Aquisphaera</taxon>
    </lineage>
</organism>
<dbReference type="RefSeq" id="WP_148593320.1">
    <property type="nucleotide sequence ID" value="NZ_CP042997.1"/>
</dbReference>
<gene>
    <name evidence="3" type="primary">glf</name>
    <name evidence="3" type="ORF">OJF2_19470</name>
</gene>
<feature type="domain" description="Amine oxidase" evidence="2">
    <location>
        <begin position="45"/>
        <end position="485"/>
    </location>
</feature>
<dbReference type="GO" id="GO:0008767">
    <property type="term" value="F:UDP-galactopyranose mutase activity"/>
    <property type="evidence" value="ECO:0007669"/>
    <property type="project" value="UniProtKB-EC"/>
</dbReference>
<dbReference type="GO" id="GO:0005829">
    <property type="term" value="C:cytosol"/>
    <property type="evidence" value="ECO:0007669"/>
    <property type="project" value="TreeGrafter"/>
</dbReference>
<name>A0A5B9W0B6_9BACT</name>
<dbReference type="KEGG" id="agv:OJF2_19470"/>
<keyword evidence="3" id="KW-0413">Isomerase</keyword>
<dbReference type="GO" id="GO:0016491">
    <property type="term" value="F:oxidoreductase activity"/>
    <property type="evidence" value="ECO:0007669"/>
    <property type="project" value="InterPro"/>
</dbReference>
<dbReference type="InterPro" id="IPR036188">
    <property type="entry name" value="FAD/NAD-bd_sf"/>
</dbReference>
<dbReference type="NCBIfam" id="NF005546">
    <property type="entry name" value="PRK07208.1-2"/>
    <property type="match status" value="1"/>
</dbReference>
<evidence type="ECO:0000259" key="2">
    <source>
        <dbReference type="Pfam" id="PF01593"/>
    </source>
</evidence>
<dbReference type="PANTHER" id="PTHR21197:SF0">
    <property type="entry name" value="UDP-GALACTOPYRANOSE MUTASE"/>
    <property type="match status" value="1"/>
</dbReference>
<keyword evidence="4" id="KW-1185">Reference proteome</keyword>
<feature type="compositionally biased region" description="Polar residues" evidence="1">
    <location>
        <begin position="1"/>
        <end position="10"/>
    </location>
</feature>
<dbReference type="Proteomes" id="UP000324233">
    <property type="component" value="Chromosome"/>
</dbReference>
<feature type="region of interest" description="Disordered" evidence="1">
    <location>
        <begin position="1"/>
        <end position="20"/>
    </location>
</feature>
<dbReference type="NCBIfam" id="NF005548">
    <property type="entry name" value="PRK07208.1-4"/>
    <property type="match status" value="1"/>
</dbReference>
<dbReference type="Gene3D" id="3.50.50.60">
    <property type="entry name" value="FAD/NAD(P)-binding domain"/>
    <property type="match status" value="1"/>
</dbReference>
<dbReference type="PANTHER" id="PTHR21197">
    <property type="entry name" value="UDP-GALACTOPYRANOSE MUTASE"/>
    <property type="match status" value="1"/>
</dbReference>
<proteinExistence type="predicted"/>
<dbReference type="AlphaFoldDB" id="A0A5B9W0B6"/>
<dbReference type="GO" id="GO:0050660">
    <property type="term" value="F:flavin adenine dinucleotide binding"/>
    <property type="evidence" value="ECO:0007669"/>
    <property type="project" value="TreeGrafter"/>
</dbReference>
<evidence type="ECO:0000313" key="3">
    <source>
        <dbReference type="EMBL" id="QEH33445.1"/>
    </source>
</evidence>
<dbReference type="InterPro" id="IPR002937">
    <property type="entry name" value="Amino_oxidase"/>
</dbReference>
<dbReference type="EC" id="5.4.99.9" evidence="3"/>
<accession>A0A5B9W0B6</accession>
<protein>
    <submittedName>
        <fullName evidence="3">UDP-galactopyranose mutase</fullName>
        <ecNumber evidence="3">5.4.99.9</ecNumber>
    </submittedName>
</protein>
<evidence type="ECO:0000256" key="1">
    <source>
        <dbReference type="SAM" id="MobiDB-lite"/>
    </source>
</evidence>
<dbReference type="EMBL" id="CP042997">
    <property type="protein sequence ID" value="QEH33445.1"/>
    <property type="molecule type" value="Genomic_DNA"/>
</dbReference>
<reference evidence="3 4" key="1">
    <citation type="submission" date="2019-08" db="EMBL/GenBank/DDBJ databases">
        <title>Deep-cultivation of Planctomycetes and their phenomic and genomic characterization uncovers novel biology.</title>
        <authorList>
            <person name="Wiegand S."/>
            <person name="Jogler M."/>
            <person name="Boedeker C."/>
            <person name="Pinto D."/>
            <person name="Vollmers J."/>
            <person name="Rivas-Marin E."/>
            <person name="Kohn T."/>
            <person name="Peeters S.H."/>
            <person name="Heuer A."/>
            <person name="Rast P."/>
            <person name="Oberbeckmann S."/>
            <person name="Bunk B."/>
            <person name="Jeske O."/>
            <person name="Meyerdierks A."/>
            <person name="Storesund J.E."/>
            <person name="Kallscheuer N."/>
            <person name="Luecker S."/>
            <person name="Lage O.M."/>
            <person name="Pohl T."/>
            <person name="Merkel B.J."/>
            <person name="Hornburger P."/>
            <person name="Mueller R.-W."/>
            <person name="Bruemmer F."/>
            <person name="Labrenz M."/>
            <person name="Spormann A.M."/>
            <person name="Op den Camp H."/>
            <person name="Overmann J."/>
            <person name="Amann R."/>
            <person name="Jetten M.S.M."/>
            <person name="Mascher T."/>
            <person name="Medema M.H."/>
            <person name="Devos D.P."/>
            <person name="Kaster A.-K."/>
            <person name="Ovreas L."/>
            <person name="Rohde M."/>
            <person name="Galperin M.Y."/>
            <person name="Jogler C."/>
        </authorList>
    </citation>
    <scope>NUCLEOTIDE SEQUENCE [LARGE SCALE GENOMIC DNA]</scope>
    <source>
        <strain evidence="3 4">OJF2</strain>
    </source>
</reference>
<dbReference type="Pfam" id="PF01593">
    <property type="entry name" value="Amino_oxidase"/>
    <property type="match status" value="1"/>
</dbReference>